<accession>A0ABX7CLL2</accession>
<keyword evidence="1" id="KW-0472">Membrane</keyword>
<evidence type="ECO:0000313" key="3">
    <source>
        <dbReference type="Proteomes" id="UP000595498"/>
    </source>
</evidence>
<reference evidence="2 3" key="1">
    <citation type="submission" date="2021-01" db="EMBL/GenBank/DDBJ databases">
        <title>FDA dAtabase for Regulatory Grade micrObial Sequences (FDA-ARGOS): Supporting development and validation of Infectious Disease Dx tests.</title>
        <authorList>
            <person name="Sproer C."/>
            <person name="Gronow S."/>
            <person name="Severitt S."/>
            <person name="Schroder I."/>
            <person name="Tallon L."/>
            <person name="Sadzewicz L."/>
            <person name="Zhao X."/>
            <person name="Boylan J."/>
            <person name="Ott S."/>
            <person name="Bowen H."/>
            <person name="Vavikolanu K."/>
            <person name="Mehta A."/>
            <person name="Aluvathingal J."/>
            <person name="Nadendla S."/>
            <person name="Lowell S."/>
            <person name="Myers T."/>
            <person name="Yan Y."/>
            <person name="Sichtig H."/>
        </authorList>
    </citation>
    <scope>NUCLEOTIDE SEQUENCE [LARGE SCALE GENOMIC DNA]</scope>
    <source>
        <strain evidence="2 3">FDAARGOS_1141</strain>
    </source>
</reference>
<proteinExistence type="predicted"/>
<protein>
    <submittedName>
        <fullName evidence="2">Uncharacterized protein</fullName>
    </submittedName>
</protein>
<sequence length="69" mass="7820">MKQSKYPFYYYLALAAFVLLSVLFWIFFLTAGTAVRRGQVQVEPTEHKDPATTTLQTTSTVYLDPLSLA</sequence>
<organism evidence="2 3">
    <name type="scientific">Sphingobacterium multivorum</name>
    <dbReference type="NCBI Taxonomy" id="28454"/>
    <lineage>
        <taxon>Bacteria</taxon>
        <taxon>Pseudomonadati</taxon>
        <taxon>Bacteroidota</taxon>
        <taxon>Sphingobacteriia</taxon>
        <taxon>Sphingobacteriales</taxon>
        <taxon>Sphingobacteriaceae</taxon>
        <taxon>Sphingobacterium</taxon>
    </lineage>
</organism>
<name>A0ABX7CLL2_SPHMU</name>
<dbReference type="Proteomes" id="UP000595498">
    <property type="component" value="Chromosome"/>
</dbReference>
<keyword evidence="1" id="KW-0812">Transmembrane</keyword>
<keyword evidence="3" id="KW-1185">Reference proteome</keyword>
<gene>
    <name evidence="2" type="ORF">I6I98_18025</name>
</gene>
<evidence type="ECO:0000256" key="1">
    <source>
        <dbReference type="SAM" id="Phobius"/>
    </source>
</evidence>
<keyword evidence="1" id="KW-1133">Transmembrane helix</keyword>
<dbReference type="EMBL" id="CP068224">
    <property type="protein sequence ID" value="QQT52160.1"/>
    <property type="molecule type" value="Genomic_DNA"/>
</dbReference>
<feature type="transmembrane region" description="Helical" evidence="1">
    <location>
        <begin position="6"/>
        <end position="29"/>
    </location>
</feature>
<evidence type="ECO:0000313" key="2">
    <source>
        <dbReference type="EMBL" id="QQT52160.1"/>
    </source>
</evidence>